<dbReference type="Proteomes" id="UP000029867">
    <property type="component" value="Unassembled WGS sequence"/>
</dbReference>
<dbReference type="RefSeq" id="XP_029320233.1">
    <property type="nucleotide sequence ID" value="XM_029464374.1"/>
</dbReference>
<evidence type="ECO:0000313" key="4">
    <source>
        <dbReference type="Proteomes" id="UP000029867"/>
    </source>
</evidence>
<evidence type="ECO:0000313" key="5">
    <source>
        <dbReference type="Proteomes" id="UP000249293"/>
    </source>
</evidence>
<sequence length="166" mass="18963">MSSTEDSNSKKSASETLREQRAALQNFYKLSQQGPTTRVPPPSNSTEEVEKPPLFELPRASFTFSSAEINPIEIEDLDEFVKTEPYQNIIKAEVEALDSLNSSKSEIKSIIYNNYYELIKINNVLEDLVRPQEGEVQFEKMNENLDTIRKNIDKIKAADIDIFNDI</sequence>
<accession>A0A099NZZ5</accession>
<evidence type="ECO:0000313" key="2">
    <source>
        <dbReference type="EMBL" id="AWU74756.1"/>
    </source>
</evidence>
<reference evidence="3" key="2">
    <citation type="submission" date="2014-08" db="EMBL/GenBank/DDBJ databases">
        <title>Exploiting Issatchenkia orientalis SD108 for Succinic Acid Production.</title>
        <authorList>
            <person name="Xiao H."/>
            <person name="Shao Z."/>
            <person name="Jiang Y."/>
            <person name="Dole S."/>
            <person name="Zhao H."/>
        </authorList>
    </citation>
    <scope>NUCLEOTIDE SEQUENCE [LARGE SCALE GENOMIC DNA]</scope>
    <source>
        <strain evidence="3">SD108</strain>
    </source>
</reference>
<evidence type="ECO:0000313" key="3">
    <source>
        <dbReference type="EMBL" id="KGK37482.1"/>
    </source>
</evidence>
<name>A0A099NZZ5_PICKU</name>
<gene>
    <name evidence="2" type="ORF">C5L36_0B00230</name>
    <name evidence="3" type="ORF">JL09_g3364</name>
</gene>
<dbReference type="STRING" id="4909.A0A099NZZ5"/>
<reference evidence="4" key="1">
    <citation type="journal article" date="2014" name="Microb. Cell Fact.">
        <title>Exploiting Issatchenkia orientalis SD108 for succinic acid production.</title>
        <authorList>
            <person name="Xiao H."/>
            <person name="Shao Z."/>
            <person name="Jiang Y."/>
            <person name="Dole S."/>
            <person name="Zhao H."/>
        </authorList>
    </citation>
    <scope>NUCLEOTIDE SEQUENCE [LARGE SCALE GENOMIC DNA]</scope>
    <source>
        <strain evidence="4">SD108</strain>
    </source>
</reference>
<keyword evidence="5" id="KW-1185">Reference proteome</keyword>
<protein>
    <recommendedName>
        <fullName evidence="6">Vacuolar protein sorting-associated protein 51 homolog</fullName>
    </recommendedName>
</protein>
<dbReference type="HOGENOM" id="CLU_1602965_0_0_1"/>
<dbReference type="EMBL" id="JQFK01000035">
    <property type="protein sequence ID" value="KGK37482.1"/>
    <property type="molecule type" value="Genomic_DNA"/>
</dbReference>
<dbReference type="GeneID" id="40382521"/>
<dbReference type="KEGG" id="pkz:C5L36_0B00230"/>
<dbReference type="VEuPathDB" id="FungiDB:C5L36_0B00230"/>
<dbReference type="Proteomes" id="UP000249293">
    <property type="component" value="Chromosome 2"/>
</dbReference>
<dbReference type="Pfam" id="PF08700">
    <property type="entry name" value="VPS51_Exo84_N"/>
    <property type="match status" value="1"/>
</dbReference>
<dbReference type="AlphaFoldDB" id="A0A099NZZ5"/>
<dbReference type="EMBL" id="CP028774">
    <property type="protein sequence ID" value="AWU74756.1"/>
    <property type="molecule type" value="Genomic_DNA"/>
</dbReference>
<organism evidence="3 4">
    <name type="scientific">Pichia kudriavzevii</name>
    <name type="common">Yeast</name>
    <name type="synonym">Issatchenkia orientalis</name>
    <dbReference type="NCBI Taxonomy" id="4909"/>
    <lineage>
        <taxon>Eukaryota</taxon>
        <taxon>Fungi</taxon>
        <taxon>Dikarya</taxon>
        <taxon>Ascomycota</taxon>
        <taxon>Saccharomycotina</taxon>
        <taxon>Pichiomycetes</taxon>
        <taxon>Pichiales</taxon>
        <taxon>Pichiaceae</taxon>
        <taxon>Pichia</taxon>
    </lineage>
</organism>
<reference evidence="2 5" key="3">
    <citation type="submission" date="2018-06" db="EMBL/GenBank/DDBJ databases">
        <title>Population genomics shows no distinction between pathogenic Candida krusei and environmental Pichia kudriavzevii: One species, four names.</title>
        <authorList>
            <person name="Douglass A.P."/>
            <person name="Offei B."/>
            <person name="Braun-Galleani S."/>
            <person name="Coughlan A.Y."/>
            <person name="Martos A."/>
            <person name="Ortiz-Merino R.A."/>
            <person name="Byrne K.P."/>
            <person name="Wolfe K.H."/>
        </authorList>
    </citation>
    <scope>NUCLEOTIDE SEQUENCE [LARGE SCALE GENOMIC DNA]</scope>
    <source>
        <strain evidence="2 5">CBS573</strain>
    </source>
</reference>
<feature type="region of interest" description="Disordered" evidence="1">
    <location>
        <begin position="24"/>
        <end position="53"/>
    </location>
</feature>
<proteinExistence type="predicted"/>
<evidence type="ECO:0000256" key="1">
    <source>
        <dbReference type="SAM" id="MobiDB-lite"/>
    </source>
</evidence>
<dbReference type="OrthoDB" id="203678at2759"/>
<evidence type="ECO:0008006" key="6">
    <source>
        <dbReference type="Google" id="ProtNLM"/>
    </source>
</evidence>